<dbReference type="OrthoDB" id="10608733at2759"/>
<feature type="compositionally biased region" description="Basic and acidic residues" evidence="1">
    <location>
        <begin position="53"/>
        <end position="64"/>
    </location>
</feature>
<sequence>MESVLTQPIANPSTTIIAARHDVPPLRCVPPTTDSIVGFRGCKSEKAPNPLRSGDHSRGGGRMDDGGGKFDHGVCLVLVCTRSRLSPPPFKALTGRWSREKTEAPSTVRGAMLILIFAGWCRWWEITPLGCPCTADGCIVSAAWESVSVALTIVMMSINGQETLLRGHSQSSGTFNFGIMIQV</sequence>
<feature type="region of interest" description="Disordered" evidence="1">
    <location>
        <begin position="44"/>
        <end position="64"/>
    </location>
</feature>
<evidence type="ECO:0000313" key="3">
    <source>
        <dbReference type="Proteomes" id="UP000246171"/>
    </source>
</evidence>
<proteinExistence type="predicted"/>
<evidence type="ECO:0000313" key="2">
    <source>
        <dbReference type="EMBL" id="PWY79020.1"/>
    </source>
</evidence>
<dbReference type="AlphaFoldDB" id="A0A317W4C5"/>
<keyword evidence="3" id="KW-1185">Reference proteome</keyword>
<accession>A0A317W4C5</accession>
<evidence type="ECO:0000256" key="1">
    <source>
        <dbReference type="SAM" id="MobiDB-lite"/>
    </source>
</evidence>
<organism evidence="2 3">
    <name type="scientific">Aspergillus eucalypticola (strain CBS 122712 / IBT 29274)</name>
    <dbReference type="NCBI Taxonomy" id="1448314"/>
    <lineage>
        <taxon>Eukaryota</taxon>
        <taxon>Fungi</taxon>
        <taxon>Dikarya</taxon>
        <taxon>Ascomycota</taxon>
        <taxon>Pezizomycotina</taxon>
        <taxon>Eurotiomycetes</taxon>
        <taxon>Eurotiomycetidae</taxon>
        <taxon>Eurotiales</taxon>
        <taxon>Aspergillaceae</taxon>
        <taxon>Aspergillus</taxon>
        <taxon>Aspergillus subgen. Circumdati</taxon>
    </lineage>
</organism>
<dbReference type="VEuPathDB" id="FungiDB:BO83DRAFT_218312"/>
<dbReference type="Proteomes" id="UP000246171">
    <property type="component" value="Unassembled WGS sequence"/>
</dbReference>
<gene>
    <name evidence="2" type="ORF">BO83DRAFT_218312</name>
</gene>
<dbReference type="RefSeq" id="XP_025390812.1">
    <property type="nucleotide sequence ID" value="XM_025526784.1"/>
</dbReference>
<name>A0A317W4C5_ASPEC</name>
<dbReference type="GeneID" id="37048746"/>
<comment type="caution">
    <text evidence="2">The sequence shown here is derived from an EMBL/GenBank/DDBJ whole genome shotgun (WGS) entry which is preliminary data.</text>
</comment>
<reference evidence="2" key="1">
    <citation type="submission" date="2016-12" db="EMBL/GenBank/DDBJ databases">
        <title>The genomes of Aspergillus section Nigri reveals drivers in fungal speciation.</title>
        <authorList>
            <consortium name="DOE Joint Genome Institute"/>
            <person name="Vesth T.C."/>
            <person name="Nybo J."/>
            <person name="Theobald S."/>
            <person name="Brandl J."/>
            <person name="Frisvad J.C."/>
            <person name="Nielsen K.F."/>
            <person name="Lyhne E.K."/>
            <person name="Kogle M.E."/>
            <person name="Kuo A."/>
            <person name="Riley R."/>
            <person name="Clum A."/>
            <person name="Nolan M."/>
            <person name="Lipzen A."/>
            <person name="Salamov A."/>
            <person name="Henrissat B."/>
            <person name="Wiebenga A."/>
            <person name="De vries R.P."/>
            <person name="Grigoriev I.V."/>
            <person name="Mortensen U.H."/>
            <person name="Andersen M.R."/>
            <person name="Baker S.E."/>
        </authorList>
    </citation>
    <scope>NUCLEOTIDE SEQUENCE</scope>
    <source>
        <strain evidence="2">CBS 122712</strain>
    </source>
</reference>
<protein>
    <submittedName>
        <fullName evidence="2">Uncharacterized protein</fullName>
    </submittedName>
</protein>
<dbReference type="EMBL" id="MSFU01000006">
    <property type="protein sequence ID" value="PWY79020.1"/>
    <property type="molecule type" value="Genomic_DNA"/>
</dbReference>